<protein>
    <submittedName>
        <fullName evidence="1">Uncharacterized protein</fullName>
    </submittedName>
</protein>
<sequence>MSCPVPSIKRLAGIVRASASFSDGAITIMLALHQVHHVAFASTLDRQWTLSSWKYQMGSSPPLPFRGKLYLARTVISRDDVQIFQIDTPVKDETGSGCVLLPPKLIATLPKGNIINPTRMVECDSEILVLGYKDWYLLQILVFKLTDLVLQMCIRITSEAIPSSFQKGASLSALKCCLPLWVTMLSAFIQDGSLLCNTTLLVAPGHQQPMIAACMALHRVYVASSTISSALAFSLDED</sequence>
<evidence type="ECO:0000313" key="1">
    <source>
        <dbReference type="EMBL" id="JAE35728.1"/>
    </source>
</evidence>
<dbReference type="EMBL" id="GBRH01162168">
    <property type="protein sequence ID" value="JAE35728.1"/>
    <property type="molecule type" value="Transcribed_RNA"/>
</dbReference>
<name>A0A0A9HS30_ARUDO</name>
<organism evidence="1">
    <name type="scientific">Arundo donax</name>
    <name type="common">Giant reed</name>
    <name type="synonym">Donax arundinaceus</name>
    <dbReference type="NCBI Taxonomy" id="35708"/>
    <lineage>
        <taxon>Eukaryota</taxon>
        <taxon>Viridiplantae</taxon>
        <taxon>Streptophyta</taxon>
        <taxon>Embryophyta</taxon>
        <taxon>Tracheophyta</taxon>
        <taxon>Spermatophyta</taxon>
        <taxon>Magnoliopsida</taxon>
        <taxon>Liliopsida</taxon>
        <taxon>Poales</taxon>
        <taxon>Poaceae</taxon>
        <taxon>PACMAD clade</taxon>
        <taxon>Arundinoideae</taxon>
        <taxon>Arundineae</taxon>
        <taxon>Arundo</taxon>
    </lineage>
</organism>
<reference evidence="1" key="1">
    <citation type="submission" date="2014-09" db="EMBL/GenBank/DDBJ databases">
        <authorList>
            <person name="Magalhaes I.L.F."/>
            <person name="Oliveira U."/>
            <person name="Santos F.R."/>
            <person name="Vidigal T.H.D.A."/>
            <person name="Brescovit A.D."/>
            <person name="Santos A.J."/>
        </authorList>
    </citation>
    <scope>NUCLEOTIDE SEQUENCE</scope>
    <source>
        <tissue evidence="1">Shoot tissue taken approximately 20 cm above the soil surface</tissue>
    </source>
</reference>
<accession>A0A0A9HS30</accession>
<reference evidence="1" key="2">
    <citation type="journal article" date="2015" name="Data Brief">
        <title>Shoot transcriptome of the giant reed, Arundo donax.</title>
        <authorList>
            <person name="Barrero R.A."/>
            <person name="Guerrero F.D."/>
            <person name="Moolhuijzen P."/>
            <person name="Goolsby J.A."/>
            <person name="Tidwell J."/>
            <person name="Bellgard S.E."/>
            <person name="Bellgard M.I."/>
        </authorList>
    </citation>
    <scope>NUCLEOTIDE SEQUENCE</scope>
    <source>
        <tissue evidence="1">Shoot tissue taken approximately 20 cm above the soil surface</tissue>
    </source>
</reference>
<dbReference type="AlphaFoldDB" id="A0A0A9HS30"/>
<proteinExistence type="predicted"/>